<comment type="caution">
    <text evidence="3">The sequence shown here is derived from an EMBL/GenBank/DDBJ whole genome shotgun (WGS) entry which is preliminary data.</text>
</comment>
<feature type="region of interest" description="Disordered" evidence="1">
    <location>
        <begin position="143"/>
        <end position="180"/>
    </location>
</feature>
<evidence type="ECO:0000256" key="2">
    <source>
        <dbReference type="SAM" id="SignalP"/>
    </source>
</evidence>
<evidence type="ECO:0000313" key="3">
    <source>
        <dbReference type="EMBL" id="GAA2189413.1"/>
    </source>
</evidence>
<accession>A0ABP5MYY1</accession>
<dbReference type="PROSITE" id="PS51257">
    <property type="entry name" value="PROKAR_LIPOPROTEIN"/>
    <property type="match status" value="1"/>
</dbReference>
<evidence type="ECO:0008006" key="5">
    <source>
        <dbReference type="Google" id="ProtNLM"/>
    </source>
</evidence>
<feature type="compositionally biased region" description="Polar residues" evidence="1">
    <location>
        <begin position="161"/>
        <end position="173"/>
    </location>
</feature>
<organism evidence="3 4">
    <name type="scientific">Leucobacter alluvii</name>
    <dbReference type="NCBI Taxonomy" id="340321"/>
    <lineage>
        <taxon>Bacteria</taxon>
        <taxon>Bacillati</taxon>
        <taxon>Actinomycetota</taxon>
        <taxon>Actinomycetes</taxon>
        <taxon>Micrococcales</taxon>
        <taxon>Microbacteriaceae</taxon>
        <taxon>Leucobacter</taxon>
    </lineage>
</organism>
<protein>
    <recommendedName>
        <fullName evidence="5">Lipoprotein</fullName>
    </recommendedName>
</protein>
<gene>
    <name evidence="3" type="ORF">GCM10009786_22410</name>
</gene>
<evidence type="ECO:0000256" key="1">
    <source>
        <dbReference type="SAM" id="MobiDB-lite"/>
    </source>
</evidence>
<sequence>MTDTKSLFKIAGIFGAAALTLSLASCSGGQSVADACKIAQDSMTDVVAQSQTDAQSALQSAMSGEETDFAAIFTPVVDALEDTQGKVTNEDVKGPLDNFVTEYKSFVETFDGIDLSAMQEIQEMSQLDMTDPANQAKLEELQTKSEELQQQSQELQTKLQDSQSTLMDASSELNDVCSAG</sequence>
<proteinExistence type="predicted"/>
<reference evidence="4" key="1">
    <citation type="journal article" date="2019" name="Int. J. Syst. Evol. Microbiol.">
        <title>The Global Catalogue of Microorganisms (GCM) 10K type strain sequencing project: providing services to taxonomists for standard genome sequencing and annotation.</title>
        <authorList>
            <consortium name="The Broad Institute Genomics Platform"/>
            <consortium name="The Broad Institute Genome Sequencing Center for Infectious Disease"/>
            <person name="Wu L."/>
            <person name="Ma J."/>
        </authorList>
    </citation>
    <scope>NUCLEOTIDE SEQUENCE [LARGE SCALE GENOMIC DNA]</scope>
    <source>
        <strain evidence="4">JCM 14919</strain>
    </source>
</reference>
<keyword evidence="4" id="KW-1185">Reference proteome</keyword>
<keyword evidence="2" id="KW-0732">Signal</keyword>
<evidence type="ECO:0000313" key="4">
    <source>
        <dbReference type="Proteomes" id="UP001501084"/>
    </source>
</evidence>
<feature type="compositionally biased region" description="Low complexity" evidence="1">
    <location>
        <begin position="148"/>
        <end position="160"/>
    </location>
</feature>
<name>A0ABP5MYY1_9MICO</name>
<dbReference type="EMBL" id="BAAAOP010000012">
    <property type="protein sequence ID" value="GAA2189413.1"/>
    <property type="molecule type" value="Genomic_DNA"/>
</dbReference>
<feature type="signal peptide" evidence="2">
    <location>
        <begin position="1"/>
        <end position="24"/>
    </location>
</feature>
<feature type="chain" id="PRO_5046612570" description="Lipoprotein" evidence="2">
    <location>
        <begin position="25"/>
        <end position="180"/>
    </location>
</feature>
<dbReference type="RefSeq" id="WP_200329648.1">
    <property type="nucleotide sequence ID" value="NZ_BAAAOP010000012.1"/>
</dbReference>
<dbReference type="Proteomes" id="UP001501084">
    <property type="component" value="Unassembled WGS sequence"/>
</dbReference>